<dbReference type="Pfam" id="PF03478">
    <property type="entry name" value="Beta-prop_KIB1-4"/>
    <property type="match status" value="1"/>
</dbReference>
<dbReference type="AlphaFoldDB" id="A0AAD8RHI0"/>
<name>A0AAD8RHI0_LOLMU</name>
<dbReference type="PANTHER" id="PTHR33165:SF72">
    <property type="entry name" value="F-BOX DOMAIN-CONTAINING PROTEIN"/>
    <property type="match status" value="1"/>
</dbReference>
<comment type="caution">
    <text evidence="2">The sequence shown here is derived from an EMBL/GenBank/DDBJ whole genome shotgun (WGS) entry which is preliminary data.</text>
</comment>
<gene>
    <name evidence="2" type="ORF">QYE76_025196</name>
</gene>
<dbReference type="InterPro" id="IPR005174">
    <property type="entry name" value="KIB1-4_b-propeller"/>
</dbReference>
<sequence>MVRKLPTSAPARAAAGRKRKGATLAKLAACKRPASAQAIGGWASLPTDIVGLITCRILDCDVVDYISFRAVCSDWRACTSRPCDPTLRDPRLRPRDWVALCDGDAVRPDDAGQIVFFHTRTARRLRVPLRELQGHRIVGFTDGLVILMHKTKTVVRVLNPFTRVVVDLPPLAPIYHEVIRMKKSLLNMNAAVCSSVSSENSIAVVVCFMCSNVVLGANPGSDWEVLHRGLHVLRTLPFQGELYATTSCSDEIVRLYPPPRQEPLENSVVVAHVPNIFGPHMCCDFLLVESGGRMLLVVQHPVPEANSWDWSPGVAFRLYAVDLNSQHHKLIPVNSLGDNVLFLGDDRCLSVSARDLPSLSSNSICFSLGTFPIVMHSLGTGLSERLAESCQIHDGKDRIRPSVRPFTIADHLITYCNPRQWSKGLMFHEYRYIPESFTELIKNIRAQNAQLKIPRVSLHSR</sequence>
<evidence type="ECO:0000259" key="1">
    <source>
        <dbReference type="Pfam" id="PF03478"/>
    </source>
</evidence>
<evidence type="ECO:0000313" key="3">
    <source>
        <dbReference type="Proteomes" id="UP001231189"/>
    </source>
</evidence>
<dbReference type="Proteomes" id="UP001231189">
    <property type="component" value="Unassembled WGS sequence"/>
</dbReference>
<proteinExistence type="predicted"/>
<reference evidence="2" key="1">
    <citation type="submission" date="2023-07" db="EMBL/GenBank/DDBJ databases">
        <title>A chromosome-level genome assembly of Lolium multiflorum.</title>
        <authorList>
            <person name="Chen Y."/>
            <person name="Copetti D."/>
            <person name="Kolliker R."/>
            <person name="Studer B."/>
        </authorList>
    </citation>
    <scope>NUCLEOTIDE SEQUENCE</scope>
    <source>
        <strain evidence="2">02402/16</strain>
        <tissue evidence="2">Leaf</tissue>
    </source>
</reference>
<evidence type="ECO:0000313" key="2">
    <source>
        <dbReference type="EMBL" id="KAK1619679.1"/>
    </source>
</evidence>
<accession>A0AAD8RHI0</accession>
<feature type="domain" description="KIB1-4 beta-propeller" evidence="1">
    <location>
        <begin position="121"/>
        <end position="367"/>
    </location>
</feature>
<organism evidence="2 3">
    <name type="scientific">Lolium multiflorum</name>
    <name type="common">Italian ryegrass</name>
    <name type="synonym">Lolium perenne subsp. multiflorum</name>
    <dbReference type="NCBI Taxonomy" id="4521"/>
    <lineage>
        <taxon>Eukaryota</taxon>
        <taxon>Viridiplantae</taxon>
        <taxon>Streptophyta</taxon>
        <taxon>Embryophyta</taxon>
        <taxon>Tracheophyta</taxon>
        <taxon>Spermatophyta</taxon>
        <taxon>Magnoliopsida</taxon>
        <taxon>Liliopsida</taxon>
        <taxon>Poales</taxon>
        <taxon>Poaceae</taxon>
        <taxon>BOP clade</taxon>
        <taxon>Pooideae</taxon>
        <taxon>Poodae</taxon>
        <taxon>Poeae</taxon>
        <taxon>Poeae Chloroplast Group 2 (Poeae type)</taxon>
        <taxon>Loliodinae</taxon>
        <taxon>Loliinae</taxon>
        <taxon>Lolium</taxon>
    </lineage>
</organism>
<protein>
    <recommendedName>
        <fullName evidence="1">KIB1-4 beta-propeller domain-containing protein</fullName>
    </recommendedName>
</protein>
<keyword evidence="3" id="KW-1185">Reference proteome</keyword>
<dbReference type="PANTHER" id="PTHR33165">
    <property type="entry name" value="F-BOX DOMAIN CONTAINING PROTEIN-LIKE-RELATED"/>
    <property type="match status" value="1"/>
</dbReference>
<dbReference type="EMBL" id="JAUUTY010000006">
    <property type="protein sequence ID" value="KAK1619679.1"/>
    <property type="molecule type" value="Genomic_DNA"/>
</dbReference>